<sequence>MQTLQSIRVKLNTALEEYANACLSLSNCHEPIPVVSDLASDINTELEGFAYLKSKTTEVETILRKTRNSLLPLVPISSLPDEILTRIFRFVHDVQSLQFERLVDSHFTPVNILTVSQVCARWRQAAFGSGNLWSRIDLTAPGKAISLGEMSAIWSANLPLHIRIVEPFTYNKWQIRDFLSTGRFDDFMLNFGSRIRSLEFSWIPRMGDLFPFWFWILDYSLCCSSDTLTRFTLSDRNIDATHEVPEECFNPSHWFLVIGAAATQRIGRNAFSNHIVLDSGPLHHYEEIFSRIKSLKLDLVYPFWTSKAYHGLTELRLTGPRALTNIMTTQELANILQASPDLRVFHFGLEITPTLPSPPPISLQDLEVFLLQSLTFSTQQAVLRLLLPGTKPLQMSTTYNDMTQPWLPASPEDEFSRFFKRSNIVQLQVHSSVKVEPRKFLELLPDIQSLIFRKATILEVDSGQEKRVADICPNLHSLHFISCTVSLDAFSWVVSEREMFKVSMWDSAIICDFEKFDAYTFADTLTEFCPVFQLLEIYEHTVKVGGWGEDIEGRIINAQRSNYETQ</sequence>
<evidence type="ECO:0000313" key="3">
    <source>
        <dbReference type="Proteomes" id="UP000663846"/>
    </source>
</evidence>
<proteinExistence type="predicted"/>
<dbReference type="Gene3D" id="1.20.1280.50">
    <property type="match status" value="1"/>
</dbReference>
<evidence type="ECO:0000259" key="1">
    <source>
        <dbReference type="Pfam" id="PF12937"/>
    </source>
</evidence>
<dbReference type="InterPro" id="IPR001810">
    <property type="entry name" value="F-box_dom"/>
</dbReference>
<gene>
    <name evidence="2" type="ORF">RDB_LOCUS6517</name>
</gene>
<dbReference type="EMBL" id="CAJMWS010000034">
    <property type="protein sequence ID" value="CAE6344959.1"/>
    <property type="molecule type" value="Genomic_DNA"/>
</dbReference>
<reference evidence="2" key="1">
    <citation type="submission" date="2021-01" db="EMBL/GenBank/DDBJ databases">
        <authorList>
            <person name="Kaushik A."/>
        </authorList>
    </citation>
    <scope>NUCLEOTIDE SEQUENCE</scope>
    <source>
        <strain evidence="2">AG1-1C</strain>
    </source>
</reference>
<name>A0A8H2WA84_9AGAM</name>
<dbReference type="SUPFAM" id="SSF81383">
    <property type="entry name" value="F-box domain"/>
    <property type="match status" value="1"/>
</dbReference>
<feature type="domain" description="F-box" evidence="1">
    <location>
        <begin position="76"/>
        <end position="138"/>
    </location>
</feature>
<dbReference type="InterPro" id="IPR036047">
    <property type="entry name" value="F-box-like_dom_sf"/>
</dbReference>
<accession>A0A8H2WA84</accession>
<protein>
    <recommendedName>
        <fullName evidence="1">F-box domain-containing protein</fullName>
    </recommendedName>
</protein>
<evidence type="ECO:0000313" key="2">
    <source>
        <dbReference type="EMBL" id="CAE6344959.1"/>
    </source>
</evidence>
<comment type="caution">
    <text evidence="2">The sequence shown here is derived from an EMBL/GenBank/DDBJ whole genome shotgun (WGS) entry which is preliminary data.</text>
</comment>
<dbReference type="AlphaFoldDB" id="A0A8H2WA84"/>
<dbReference type="Pfam" id="PF12937">
    <property type="entry name" value="F-box-like"/>
    <property type="match status" value="1"/>
</dbReference>
<dbReference type="Proteomes" id="UP000663846">
    <property type="component" value="Unassembled WGS sequence"/>
</dbReference>
<organism evidence="2 3">
    <name type="scientific">Rhizoctonia solani</name>
    <dbReference type="NCBI Taxonomy" id="456999"/>
    <lineage>
        <taxon>Eukaryota</taxon>
        <taxon>Fungi</taxon>
        <taxon>Dikarya</taxon>
        <taxon>Basidiomycota</taxon>
        <taxon>Agaricomycotina</taxon>
        <taxon>Agaricomycetes</taxon>
        <taxon>Cantharellales</taxon>
        <taxon>Ceratobasidiaceae</taxon>
        <taxon>Rhizoctonia</taxon>
    </lineage>
</organism>